<reference evidence="8 10" key="1">
    <citation type="journal article" date="2022" name="bioRxiv">
        <title>Genomics of Preaxostyla Flagellates Illuminates Evolutionary Transitions and the Path Towards Mitochondrial Loss.</title>
        <authorList>
            <person name="Novak L.V.F."/>
            <person name="Treitli S.C."/>
            <person name="Pyrih J."/>
            <person name="Halakuc P."/>
            <person name="Pipaliya S.V."/>
            <person name="Vacek V."/>
            <person name="Brzon O."/>
            <person name="Soukal P."/>
            <person name="Eme L."/>
            <person name="Dacks J.B."/>
            <person name="Karnkowska A."/>
            <person name="Elias M."/>
            <person name="Hampl V."/>
        </authorList>
    </citation>
    <scope>NUCLEOTIDE SEQUENCE [LARGE SCALE GENOMIC DNA]</scope>
    <source>
        <strain evidence="8">NAU3</strain>
        <tissue evidence="8">Gut</tissue>
    </source>
</reference>
<dbReference type="InterPro" id="IPR057266">
    <property type="entry name" value="Ribosomal_uL5_euk/arc-type"/>
</dbReference>
<evidence type="ECO:0000313" key="10">
    <source>
        <dbReference type="Proteomes" id="UP001281761"/>
    </source>
</evidence>
<evidence type="ECO:0000256" key="1">
    <source>
        <dbReference type="ARBA" id="ARBA00008553"/>
    </source>
</evidence>
<dbReference type="PIRSF" id="PIRSF002161">
    <property type="entry name" value="Ribosomal_L5"/>
    <property type="match status" value="1"/>
</dbReference>
<keyword evidence="3 4" id="KW-0687">Ribonucleoprotein</keyword>
<feature type="domain" description="Large ribosomal subunit protein uL5 N-terminal" evidence="5">
    <location>
        <begin position="17"/>
        <end position="66"/>
    </location>
</feature>
<accession>A0ABQ9YFL8</accession>
<dbReference type="InterPro" id="IPR031310">
    <property type="entry name" value="Ribosomal_uL5_N"/>
</dbReference>
<dbReference type="Gene3D" id="3.30.1440.10">
    <property type="match status" value="1"/>
</dbReference>
<dbReference type="InterPro" id="IPR022803">
    <property type="entry name" value="Ribosomal_uL5_dom_sf"/>
</dbReference>
<comment type="caution">
    <text evidence="8">The sequence shown here is derived from an EMBL/GenBank/DDBJ whole genome shotgun (WGS) entry which is preliminary data.</text>
</comment>
<evidence type="ECO:0000256" key="2">
    <source>
        <dbReference type="ARBA" id="ARBA00022980"/>
    </source>
</evidence>
<dbReference type="GO" id="GO:0005840">
    <property type="term" value="C:ribosome"/>
    <property type="evidence" value="ECO:0007669"/>
    <property type="project" value="UniProtKB-KW"/>
</dbReference>
<evidence type="ECO:0000313" key="7">
    <source>
        <dbReference type="EMBL" id="KAK2948937.1"/>
    </source>
</evidence>
<evidence type="ECO:0000313" key="8">
    <source>
        <dbReference type="EMBL" id="KAK2962557.1"/>
    </source>
</evidence>
<feature type="domain" description="Large ribosomal subunit protein uL5 C-terminal" evidence="6">
    <location>
        <begin position="70"/>
        <end position="168"/>
    </location>
</feature>
<evidence type="ECO:0000259" key="5">
    <source>
        <dbReference type="Pfam" id="PF00281"/>
    </source>
</evidence>
<protein>
    <submittedName>
        <fullName evidence="8">60S ribosomal protein L11</fullName>
    </submittedName>
</protein>
<dbReference type="EMBL" id="JARBJD010000010">
    <property type="protein sequence ID" value="KAK2962557.1"/>
    <property type="molecule type" value="Genomic_DNA"/>
</dbReference>
<dbReference type="InterPro" id="IPR031309">
    <property type="entry name" value="Ribosomal_uL5_C"/>
</dbReference>
<dbReference type="SUPFAM" id="SSF55282">
    <property type="entry name" value="RL5-like"/>
    <property type="match status" value="1"/>
</dbReference>
<evidence type="ECO:0000256" key="4">
    <source>
        <dbReference type="RuleBase" id="RU003930"/>
    </source>
</evidence>
<evidence type="ECO:0000313" key="9">
    <source>
        <dbReference type="EMBL" id="KAK2964389.1"/>
    </source>
</evidence>
<dbReference type="EMBL" id="JARBJD010000166">
    <property type="protein sequence ID" value="KAK2948937.1"/>
    <property type="molecule type" value="Genomic_DNA"/>
</dbReference>
<proteinExistence type="inferred from homology"/>
<comment type="similarity">
    <text evidence="1 4">Belongs to the universal ribosomal protein uL5 family.</text>
</comment>
<dbReference type="EMBL" id="JARBJD010000003">
    <property type="protein sequence ID" value="KAK2964389.1"/>
    <property type="molecule type" value="Genomic_DNA"/>
</dbReference>
<evidence type="ECO:0000259" key="6">
    <source>
        <dbReference type="Pfam" id="PF00673"/>
    </source>
</evidence>
<keyword evidence="10" id="KW-1185">Reference proteome</keyword>
<dbReference type="PANTHER" id="PTHR11994">
    <property type="entry name" value="60S RIBOSOMAL PROTEIN L11-RELATED"/>
    <property type="match status" value="1"/>
</dbReference>
<dbReference type="Proteomes" id="UP001281761">
    <property type="component" value="Unassembled WGS sequence"/>
</dbReference>
<dbReference type="InterPro" id="IPR002132">
    <property type="entry name" value="Ribosomal_uL5"/>
</dbReference>
<evidence type="ECO:0000256" key="3">
    <source>
        <dbReference type="ARBA" id="ARBA00023274"/>
    </source>
</evidence>
<organism evidence="8 10">
    <name type="scientific">Blattamonas nauphoetae</name>
    <dbReference type="NCBI Taxonomy" id="2049346"/>
    <lineage>
        <taxon>Eukaryota</taxon>
        <taxon>Metamonada</taxon>
        <taxon>Preaxostyla</taxon>
        <taxon>Oxymonadida</taxon>
        <taxon>Blattamonas</taxon>
    </lineage>
</organism>
<dbReference type="Pfam" id="PF00673">
    <property type="entry name" value="Ribosomal_L5_C"/>
    <property type="match status" value="1"/>
</dbReference>
<keyword evidence="2 4" id="KW-0689">Ribosomal protein</keyword>
<dbReference type="NCBIfam" id="NF003258">
    <property type="entry name" value="PRK04219.1"/>
    <property type="match status" value="1"/>
</dbReference>
<sequence length="178" mass="20307">MVPTKSVQKTDQSACKQISIEKLTLHIGVGAAGDALTKAMKVLEQLTQQKPCQCKSRLTIKQFGIRKNEKIATYVTIRGKKAEKLLDAGLRVKEYELKKENFSNTGNFGFGIQEHIDLGMKYDPNTGIYGMDFYVNLGRPGFRVHRRRRCHSTIGKSHRITKEESIQWFKQKYEGLVL</sequence>
<dbReference type="Pfam" id="PF00281">
    <property type="entry name" value="Ribosomal_L5"/>
    <property type="match status" value="1"/>
</dbReference>
<gene>
    <name evidence="7" type="ORF">BLNAU_16155</name>
    <name evidence="8" type="ORF">BLNAU_2389</name>
    <name evidence="9" type="ORF">BLNAU_920</name>
</gene>
<name>A0ABQ9YFL8_9EUKA</name>